<protein>
    <recommendedName>
        <fullName evidence="3">DUF2971 domain-containing protein</fullName>
    </recommendedName>
</protein>
<dbReference type="RefSeq" id="WP_354509561.1">
    <property type="nucleotide sequence ID" value="NZ_JBEPMO010000012.1"/>
</dbReference>
<dbReference type="EMBL" id="JBEPMO010000012">
    <property type="protein sequence ID" value="MET3732387.1"/>
    <property type="molecule type" value="Genomic_DNA"/>
</dbReference>
<proteinExistence type="predicted"/>
<dbReference type="Proteomes" id="UP001549146">
    <property type="component" value="Unassembled WGS sequence"/>
</dbReference>
<comment type="caution">
    <text evidence="1">The sequence shown here is derived from an EMBL/GenBank/DDBJ whole genome shotgun (WGS) entry which is preliminary data.</text>
</comment>
<reference evidence="1 2" key="1">
    <citation type="submission" date="2024-06" db="EMBL/GenBank/DDBJ databases">
        <title>Genomic Encyclopedia of Type Strains, Phase IV (KMG-IV): sequencing the most valuable type-strain genomes for metagenomic binning, comparative biology and taxonomic classification.</title>
        <authorList>
            <person name="Goeker M."/>
        </authorList>
    </citation>
    <scope>NUCLEOTIDE SEQUENCE [LARGE SCALE GENOMIC DNA]</scope>
    <source>
        <strain evidence="1 2">DSM 29388</strain>
    </source>
</reference>
<gene>
    <name evidence="1" type="ORF">ABID46_001976</name>
</gene>
<keyword evidence="2" id="KW-1185">Reference proteome</keyword>
<evidence type="ECO:0000313" key="2">
    <source>
        <dbReference type="Proteomes" id="UP001549146"/>
    </source>
</evidence>
<name>A0ABV2LV05_9FLAO</name>
<evidence type="ECO:0008006" key="3">
    <source>
        <dbReference type="Google" id="ProtNLM"/>
    </source>
</evidence>
<accession>A0ABV2LV05</accession>
<organism evidence="1 2">
    <name type="scientific">Moheibacter stercoris</name>
    <dbReference type="NCBI Taxonomy" id="1628251"/>
    <lineage>
        <taxon>Bacteria</taxon>
        <taxon>Pseudomonadati</taxon>
        <taxon>Bacteroidota</taxon>
        <taxon>Flavobacteriia</taxon>
        <taxon>Flavobacteriales</taxon>
        <taxon>Weeksellaceae</taxon>
        <taxon>Moheibacter</taxon>
    </lineage>
</organism>
<sequence>MEIGKAGPPYLFRYRSNNLDRLISEITESYIYFPNNEQLNDPYDANYKMLKFSEDENELQKLFYLLFLEADNESKSFIQRKFENKPKDLLELLKKMAPHFIAKYGIACFTLSPINIMTWAMYSSNHEGVCIQYNMQYDEVFFNDIRPIDYVERFTYVDFAPATKPLDFLEIFYKKLKLWENEYELRLLKETSGRHYLNPESIRSIAFGLRCKELFKNEVISSVHKVHPHIKFYDTKILEDTYGLEFREWISK</sequence>
<evidence type="ECO:0000313" key="1">
    <source>
        <dbReference type="EMBL" id="MET3732387.1"/>
    </source>
</evidence>